<feature type="transmembrane region" description="Helical" evidence="6">
    <location>
        <begin position="50"/>
        <end position="71"/>
    </location>
</feature>
<evidence type="ECO:0000256" key="4">
    <source>
        <dbReference type="ARBA" id="ARBA00022989"/>
    </source>
</evidence>
<comment type="caution">
    <text evidence="8">The sequence shown here is derived from an EMBL/GenBank/DDBJ whole genome shotgun (WGS) entry which is preliminary data.</text>
</comment>
<dbReference type="InterPro" id="IPR036259">
    <property type="entry name" value="MFS_trans_sf"/>
</dbReference>
<reference evidence="8 9" key="1">
    <citation type="journal article" date="2023" name="BMC Biotechnol.">
        <title>Vitis rotundifolia cv Carlos genome sequencing.</title>
        <authorList>
            <person name="Huff M."/>
            <person name="Hulse-Kemp A."/>
            <person name="Scheffler B."/>
            <person name="Youngblood R."/>
            <person name="Simpson S."/>
            <person name="Babiker E."/>
            <person name="Staton M."/>
        </authorList>
    </citation>
    <scope>NUCLEOTIDE SEQUENCE [LARGE SCALE GENOMIC DNA]</scope>
    <source>
        <tissue evidence="8">Leaf</tissue>
    </source>
</reference>
<feature type="chain" id="PRO_5041219976" evidence="7">
    <location>
        <begin position="18"/>
        <end position="403"/>
    </location>
</feature>
<feature type="transmembrane region" description="Helical" evidence="6">
    <location>
        <begin position="376"/>
        <end position="396"/>
    </location>
</feature>
<proteinExistence type="inferred from homology"/>
<keyword evidence="3 6" id="KW-0812">Transmembrane</keyword>
<evidence type="ECO:0000256" key="5">
    <source>
        <dbReference type="ARBA" id="ARBA00023136"/>
    </source>
</evidence>
<keyword evidence="4 6" id="KW-1133">Transmembrane helix</keyword>
<organism evidence="8 9">
    <name type="scientific">Vitis rotundifolia</name>
    <name type="common">Muscadine grape</name>
    <dbReference type="NCBI Taxonomy" id="103349"/>
    <lineage>
        <taxon>Eukaryota</taxon>
        <taxon>Viridiplantae</taxon>
        <taxon>Streptophyta</taxon>
        <taxon>Embryophyta</taxon>
        <taxon>Tracheophyta</taxon>
        <taxon>Spermatophyta</taxon>
        <taxon>Magnoliopsida</taxon>
        <taxon>eudicotyledons</taxon>
        <taxon>Gunneridae</taxon>
        <taxon>Pentapetalae</taxon>
        <taxon>rosids</taxon>
        <taxon>Vitales</taxon>
        <taxon>Vitaceae</taxon>
        <taxon>Viteae</taxon>
        <taxon>Vitis</taxon>
    </lineage>
</organism>
<feature type="transmembrane region" description="Helical" evidence="6">
    <location>
        <begin position="258"/>
        <end position="279"/>
    </location>
</feature>
<dbReference type="GO" id="GO:0022857">
    <property type="term" value="F:transmembrane transporter activity"/>
    <property type="evidence" value="ECO:0007669"/>
    <property type="project" value="InterPro"/>
</dbReference>
<feature type="transmembrane region" description="Helical" evidence="6">
    <location>
        <begin position="299"/>
        <end position="318"/>
    </location>
</feature>
<dbReference type="Proteomes" id="UP001168098">
    <property type="component" value="Unassembled WGS sequence"/>
</dbReference>
<dbReference type="PANTHER" id="PTHR11654">
    <property type="entry name" value="OLIGOPEPTIDE TRANSPORTER-RELATED"/>
    <property type="match status" value="1"/>
</dbReference>
<gene>
    <name evidence="8" type="ORF">PVL29_019898</name>
</gene>
<dbReference type="Gene3D" id="1.20.1250.20">
    <property type="entry name" value="MFS general substrate transporter like domains"/>
    <property type="match status" value="2"/>
</dbReference>
<comment type="similarity">
    <text evidence="2">Belongs to the major facilitator superfamily. Proton-dependent oligopeptide transporter (POT/PTR) (TC 2.A.17) family.</text>
</comment>
<keyword evidence="5 6" id="KW-0472">Membrane</keyword>
<evidence type="ECO:0000256" key="7">
    <source>
        <dbReference type="SAM" id="SignalP"/>
    </source>
</evidence>
<feature type="signal peptide" evidence="7">
    <location>
        <begin position="1"/>
        <end position="17"/>
    </location>
</feature>
<name>A0AA38Z1T6_VITRO</name>
<feature type="transmembrane region" description="Helical" evidence="6">
    <location>
        <begin position="135"/>
        <end position="154"/>
    </location>
</feature>
<evidence type="ECO:0000256" key="1">
    <source>
        <dbReference type="ARBA" id="ARBA00004141"/>
    </source>
</evidence>
<comment type="subcellular location">
    <subcellularLocation>
        <location evidence="1">Membrane</location>
        <topology evidence="1">Multi-pass membrane protein</topology>
    </subcellularLocation>
</comment>
<evidence type="ECO:0000313" key="8">
    <source>
        <dbReference type="EMBL" id="KAJ9680719.1"/>
    </source>
</evidence>
<keyword evidence="9" id="KW-1185">Reference proteome</keyword>
<evidence type="ECO:0000256" key="2">
    <source>
        <dbReference type="ARBA" id="ARBA00005982"/>
    </source>
</evidence>
<dbReference type="Pfam" id="PF00854">
    <property type="entry name" value="PTR2"/>
    <property type="match status" value="2"/>
</dbReference>
<dbReference type="GO" id="GO:0016020">
    <property type="term" value="C:membrane"/>
    <property type="evidence" value="ECO:0007669"/>
    <property type="project" value="UniProtKB-SubCell"/>
</dbReference>
<accession>A0AA38Z1T6</accession>
<keyword evidence="7" id="KW-0732">Signal</keyword>
<dbReference type="InterPro" id="IPR000109">
    <property type="entry name" value="POT_fam"/>
</dbReference>
<dbReference type="EMBL" id="JARBHA010000015">
    <property type="protein sequence ID" value="KAJ9680719.1"/>
    <property type="molecule type" value="Genomic_DNA"/>
</dbReference>
<feature type="transmembrane region" description="Helical" evidence="6">
    <location>
        <begin position="24"/>
        <end position="43"/>
    </location>
</feature>
<dbReference type="AlphaFoldDB" id="A0AA38Z1T6"/>
<sequence length="403" mass="45096">MCFFLLIIGTVNQGLEAEDTFSRWMGAVYLFPSVGAFLGDSYLGRYLTCVIFQVVLTIGFVLLLASTHAFLVKRHGCGVIGQLCDPHAPFEVSIFYISIYLIALGNGASEPAFATFGADQFDEEDPEEKQSKTSFYSYFYVALNIGFVPLWHLFCSSGTRRYGHFKPSGNAVSRIAQVIVASLRKRNLQVPSHGEGLHEVYGRKGETNGLRRILHTDDFVFLDRAAIITPEDSVLISNPWHICPITQVEEVKCILRLLPVRLCTIWSSVVFTQMLSLFVEQGAAMDRTFLHFQVPPASMTVFDIVSTSIFTVFYDKLFIPLYLKLTKKEPKTLTELQRIGIGLAIAVVAMLTTGLVEQQRLKYSDGSKKEMSSLSIFWQTPQYILVGVSGAFVYVAQMEFFAS</sequence>
<evidence type="ECO:0000256" key="6">
    <source>
        <dbReference type="SAM" id="Phobius"/>
    </source>
</evidence>
<feature type="transmembrane region" description="Helical" evidence="6">
    <location>
        <begin position="339"/>
        <end position="356"/>
    </location>
</feature>
<protein>
    <submittedName>
        <fullName evidence="8">Uncharacterized protein</fullName>
    </submittedName>
</protein>
<evidence type="ECO:0000313" key="9">
    <source>
        <dbReference type="Proteomes" id="UP001168098"/>
    </source>
</evidence>
<evidence type="ECO:0000256" key="3">
    <source>
        <dbReference type="ARBA" id="ARBA00022692"/>
    </source>
</evidence>